<keyword evidence="3" id="KW-0808">Transferase</keyword>
<dbReference type="SUPFAM" id="SSF53335">
    <property type="entry name" value="S-adenosyl-L-methionine-dependent methyltransferases"/>
    <property type="match status" value="1"/>
</dbReference>
<dbReference type="EMBL" id="KB456266">
    <property type="protein sequence ID" value="EMF10980.1"/>
    <property type="molecule type" value="Genomic_DNA"/>
</dbReference>
<protein>
    <submittedName>
        <fullName evidence="3">S-adenosyl-L-methionine-dependent methyltransferase</fullName>
    </submittedName>
</protein>
<dbReference type="InterPro" id="IPR013216">
    <property type="entry name" value="Methyltransf_11"/>
</dbReference>
<name>M3AW58_SPHMS</name>
<dbReference type="OMA" id="FDVITMN"/>
<dbReference type="Pfam" id="PF08241">
    <property type="entry name" value="Methyltransf_11"/>
    <property type="match status" value="1"/>
</dbReference>
<feature type="region of interest" description="Disordered" evidence="1">
    <location>
        <begin position="1"/>
        <end position="25"/>
    </location>
</feature>
<dbReference type="RefSeq" id="XP_016759101.1">
    <property type="nucleotide sequence ID" value="XM_016905923.1"/>
</dbReference>
<dbReference type="Proteomes" id="UP000016931">
    <property type="component" value="Unassembled WGS sequence"/>
</dbReference>
<dbReference type="CDD" id="cd02440">
    <property type="entry name" value="AdoMet_MTases"/>
    <property type="match status" value="1"/>
</dbReference>
<keyword evidence="4" id="KW-1185">Reference proteome</keyword>
<accession>M3AW58</accession>
<gene>
    <name evidence="3" type="ORF">SEPMUDRAFT_150035</name>
</gene>
<dbReference type="OrthoDB" id="6329284at2759"/>
<feature type="domain" description="Methyltransferase type 11" evidence="2">
    <location>
        <begin position="82"/>
        <end position="196"/>
    </location>
</feature>
<dbReference type="GO" id="GO:0032259">
    <property type="term" value="P:methylation"/>
    <property type="evidence" value="ECO:0007669"/>
    <property type="project" value="UniProtKB-KW"/>
</dbReference>
<dbReference type="PANTHER" id="PTHR43591:SF110">
    <property type="entry name" value="RHODANESE DOMAIN-CONTAINING PROTEIN"/>
    <property type="match status" value="1"/>
</dbReference>
<organism evidence="3 4">
    <name type="scientific">Sphaerulina musiva (strain SO2202)</name>
    <name type="common">Poplar stem canker fungus</name>
    <name type="synonym">Septoria musiva</name>
    <dbReference type="NCBI Taxonomy" id="692275"/>
    <lineage>
        <taxon>Eukaryota</taxon>
        <taxon>Fungi</taxon>
        <taxon>Dikarya</taxon>
        <taxon>Ascomycota</taxon>
        <taxon>Pezizomycotina</taxon>
        <taxon>Dothideomycetes</taxon>
        <taxon>Dothideomycetidae</taxon>
        <taxon>Mycosphaerellales</taxon>
        <taxon>Mycosphaerellaceae</taxon>
        <taxon>Sphaerulina</taxon>
    </lineage>
</organism>
<dbReference type="GeneID" id="27903060"/>
<proteinExistence type="predicted"/>
<feature type="compositionally biased region" description="Polar residues" evidence="1">
    <location>
        <begin position="1"/>
        <end position="11"/>
    </location>
</feature>
<dbReference type="Gene3D" id="3.40.50.150">
    <property type="entry name" value="Vaccinia Virus protein VP39"/>
    <property type="match status" value="1"/>
</dbReference>
<evidence type="ECO:0000256" key="1">
    <source>
        <dbReference type="SAM" id="MobiDB-lite"/>
    </source>
</evidence>
<dbReference type="PANTHER" id="PTHR43591">
    <property type="entry name" value="METHYLTRANSFERASE"/>
    <property type="match status" value="1"/>
</dbReference>
<keyword evidence="3" id="KW-0489">Methyltransferase</keyword>
<evidence type="ECO:0000259" key="2">
    <source>
        <dbReference type="Pfam" id="PF08241"/>
    </source>
</evidence>
<dbReference type="STRING" id="692275.M3AW58"/>
<dbReference type="eggNOG" id="ENOG502SNAE">
    <property type="taxonomic scope" value="Eukaryota"/>
</dbReference>
<dbReference type="InterPro" id="IPR029063">
    <property type="entry name" value="SAM-dependent_MTases_sf"/>
</dbReference>
<sequence>MDTRQAPNSIDVNGPVSGASTNHLTRFTGDNRKAWDAIAHDWELNQSPEVNGQAEDGNDMFTQCLLPVLDELVHWTEGETVLDLGAGSGIIARRFARKGANVTGLDFSQRMMDKGRERYEKEKDQFPGTIEYGFIDLMDVEGMVAYMQKRKDALGEAEDHRFDIITISTTLKSLPSLEPIAQALPAMLKPKGRIVVIDLHPAFSKPAGHRGMEIFEDPSTGKQQLSTYIKVPKYLNIPPCLSEAVRGQAEPLWVFHRPFWSLMEPFFKNKLVLDAMREPAFEGQPDIKQAQSYHNFQQTPMLLGFRLLHAPV</sequence>
<dbReference type="GO" id="GO:0008757">
    <property type="term" value="F:S-adenosylmethionine-dependent methyltransferase activity"/>
    <property type="evidence" value="ECO:0007669"/>
    <property type="project" value="InterPro"/>
</dbReference>
<evidence type="ECO:0000313" key="3">
    <source>
        <dbReference type="EMBL" id="EMF10980.1"/>
    </source>
</evidence>
<dbReference type="AlphaFoldDB" id="M3AW58"/>
<evidence type="ECO:0000313" key="4">
    <source>
        <dbReference type="Proteomes" id="UP000016931"/>
    </source>
</evidence>
<dbReference type="HOGENOM" id="CLU_049749_2_1_1"/>
<reference evidence="3 4" key="1">
    <citation type="journal article" date="2012" name="PLoS Pathog.">
        <title>Diverse lifestyles and strategies of plant pathogenesis encoded in the genomes of eighteen Dothideomycetes fungi.</title>
        <authorList>
            <person name="Ohm R.A."/>
            <person name="Feau N."/>
            <person name="Henrissat B."/>
            <person name="Schoch C.L."/>
            <person name="Horwitz B.A."/>
            <person name="Barry K.W."/>
            <person name="Condon B.J."/>
            <person name="Copeland A.C."/>
            <person name="Dhillon B."/>
            <person name="Glaser F."/>
            <person name="Hesse C.N."/>
            <person name="Kosti I."/>
            <person name="LaButti K."/>
            <person name="Lindquist E.A."/>
            <person name="Lucas S."/>
            <person name="Salamov A.A."/>
            <person name="Bradshaw R.E."/>
            <person name="Ciuffetti L."/>
            <person name="Hamelin R.C."/>
            <person name="Kema G.H.J."/>
            <person name="Lawrence C."/>
            <person name="Scott J.A."/>
            <person name="Spatafora J.W."/>
            <person name="Turgeon B.G."/>
            <person name="de Wit P.J.G.M."/>
            <person name="Zhong S."/>
            <person name="Goodwin S.B."/>
            <person name="Grigoriev I.V."/>
        </authorList>
    </citation>
    <scope>NUCLEOTIDE SEQUENCE [LARGE SCALE GENOMIC DNA]</scope>
    <source>
        <strain evidence="3 4">SO2202</strain>
    </source>
</reference>